<dbReference type="SUPFAM" id="SSF50386">
    <property type="entry name" value="STI-like"/>
    <property type="match status" value="1"/>
</dbReference>
<sequence>MKQKQYLPISHYIYRAEVVAKTQTIFTLIRKTMNPILSLSLSFFLVFVFITNLSPNNAAKQVLDIHGTPLIPGSQYYIFPASENPNSGGLTLNKVGNLECPVTVLQNNAMIGLPVKFTIPENSTGNILTGTDLEIEFTKKADCAEASKWLMFVDHNTQLSCVGIGGATNYHGIETISGKFLIVKHGSGHVYRLGFCLDVTGNCGYIGLQMFNSEEGGSRLFLTAIDVYSVLFVEANGNSAL</sequence>
<dbReference type="EMBL" id="PSQE01000006">
    <property type="protein sequence ID" value="RHN49981.1"/>
    <property type="molecule type" value="Genomic_DNA"/>
</dbReference>
<dbReference type="Gramene" id="rna34227">
    <property type="protein sequence ID" value="RHN49981.1"/>
    <property type="gene ID" value="gene34227"/>
</dbReference>
<dbReference type="PANTHER" id="PTHR33107">
    <property type="entry name" value="KUNITZ TRYPSIN INHIBITOR 2"/>
    <property type="match status" value="1"/>
</dbReference>
<dbReference type="Proteomes" id="UP000265566">
    <property type="component" value="Chromosome 6"/>
</dbReference>
<dbReference type="SMART" id="SM00452">
    <property type="entry name" value="STI"/>
    <property type="match status" value="1"/>
</dbReference>
<proteinExistence type="predicted"/>
<dbReference type="Pfam" id="PF00197">
    <property type="entry name" value="Kunitz_legume"/>
    <property type="match status" value="1"/>
</dbReference>
<dbReference type="Gene3D" id="2.80.10.50">
    <property type="match status" value="1"/>
</dbReference>
<dbReference type="InterPro" id="IPR002160">
    <property type="entry name" value="Prot_inh_Kunz-lg"/>
</dbReference>
<gene>
    <name evidence="7" type="ORF">MtrunA17_Chr6g0452521</name>
</gene>
<keyword evidence="2" id="KW-0964">Secreted</keyword>
<dbReference type="GO" id="GO:0005576">
    <property type="term" value="C:extracellular region"/>
    <property type="evidence" value="ECO:0007669"/>
    <property type="project" value="UniProtKB-SubCell"/>
</dbReference>
<keyword evidence="4" id="KW-0722">Serine protease inhibitor</keyword>
<organism evidence="7">
    <name type="scientific">Medicago truncatula</name>
    <name type="common">Barrel medic</name>
    <name type="synonym">Medicago tribuloides</name>
    <dbReference type="NCBI Taxonomy" id="3880"/>
    <lineage>
        <taxon>Eukaryota</taxon>
        <taxon>Viridiplantae</taxon>
        <taxon>Streptophyta</taxon>
        <taxon>Embryophyta</taxon>
        <taxon>Tracheophyta</taxon>
        <taxon>Spermatophyta</taxon>
        <taxon>Magnoliopsida</taxon>
        <taxon>eudicotyledons</taxon>
        <taxon>Gunneridae</taxon>
        <taxon>Pentapetalae</taxon>
        <taxon>rosids</taxon>
        <taxon>fabids</taxon>
        <taxon>Fabales</taxon>
        <taxon>Fabaceae</taxon>
        <taxon>Papilionoideae</taxon>
        <taxon>50 kb inversion clade</taxon>
        <taxon>NPAAA clade</taxon>
        <taxon>Hologalegina</taxon>
        <taxon>IRL clade</taxon>
        <taxon>Trifolieae</taxon>
        <taxon>Medicago</taxon>
    </lineage>
</organism>
<protein>
    <recommendedName>
        <fullName evidence="8">Kunitz type trypsin inhibitor / Alpha-fucosidase</fullName>
    </recommendedName>
</protein>
<evidence type="ECO:0000313" key="7">
    <source>
        <dbReference type="EMBL" id="RHN49981.1"/>
    </source>
</evidence>
<evidence type="ECO:0000256" key="1">
    <source>
        <dbReference type="ARBA" id="ARBA00004613"/>
    </source>
</evidence>
<evidence type="ECO:0008006" key="8">
    <source>
        <dbReference type="Google" id="ProtNLM"/>
    </source>
</evidence>
<keyword evidence="3" id="KW-0646">Protease inhibitor</keyword>
<comment type="caution">
    <text evidence="7">The sequence shown here is derived from an EMBL/GenBank/DDBJ whole genome shotgun (WGS) entry which is preliminary data.</text>
</comment>
<evidence type="ECO:0000256" key="5">
    <source>
        <dbReference type="ARBA" id="ARBA00023157"/>
    </source>
</evidence>
<dbReference type="CDD" id="cd23377">
    <property type="entry name" value="beta-trefoil_STI_MP4-like"/>
    <property type="match status" value="1"/>
</dbReference>
<keyword evidence="6" id="KW-0812">Transmembrane</keyword>
<reference evidence="7" key="1">
    <citation type="journal article" date="2018" name="Nat. Plants">
        <title>Whole-genome landscape of Medicago truncatula symbiotic genes.</title>
        <authorList>
            <person name="Pecrix Y."/>
            <person name="Gamas P."/>
            <person name="Carrere S."/>
        </authorList>
    </citation>
    <scope>NUCLEOTIDE SEQUENCE</scope>
    <source>
        <tissue evidence="7">Leaves</tissue>
    </source>
</reference>
<keyword evidence="5" id="KW-1015">Disulfide bond</keyword>
<dbReference type="InterPro" id="IPR011065">
    <property type="entry name" value="Kunitz_inhibitor_STI-like_sf"/>
</dbReference>
<dbReference type="AlphaFoldDB" id="A0A396HBR1"/>
<dbReference type="PANTHER" id="PTHR33107:SF21">
    <property type="entry name" value="KUNITZ FAMILY TRYPSIN AND PROTEASE INHIBITOR PROTEIN"/>
    <property type="match status" value="1"/>
</dbReference>
<dbReference type="GO" id="GO:0004867">
    <property type="term" value="F:serine-type endopeptidase inhibitor activity"/>
    <property type="evidence" value="ECO:0007669"/>
    <property type="project" value="UniProtKB-KW"/>
</dbReference>
<evidence type="ECO:0000256" key="3">
    <source>
        <dbReference type="ARBA" id="ARBA00022690"/>
    </source>
</evidence>
<feature type="transmembrane region" description="Helical" evidence="6">
    <location>
        <begin position="36"/>
        <end position="54"/>
    </location>
</feature>
<name>A0A396HBR1_MEDTR</name>
<evidence type="ECO:0000256" key="6">
    <source>
        <dbReference type="SAM" id="Phobius"/>
    </source>
</evidence>
<evidence type="ECO:0000256" key="4">
    <source>
        <dbReference type="ARBA" id="ARBA00022900"/>
    </source>
</evidence>
<accession>A0A396HBR1</accession>
<comment type="subcellular location">
    <subcellularLocation>
        <location evidence="1">Secreted</location>
    </subcellularLocation>
</comment>
<keyword evidence="6" id="KW-0472">Membrane</keyword>
<keyword evidence="6" id="KW-1133">Transmembrane helix</keyword>
<evidence type="ECO:0000256" key="2">
    <source>
        <dbReference type="ARBA" id="ARBA00022525"/>
    </source>
</evidence>